<reference evidence="2 3" key="1">
    <citation type="submission" date="2017-09" db="EMBL/GenBank/DDBJ databases">
        <title>FDA dAtabase for Regulatory Grade micrObial Sequences (FDA-ARGOS): Supporting development and validation of Infectious Disease Dx tests.</title>
        <authorList>
            <person name="Minogue T."/>
            <person name="Wolcott M."/>
            <person name="Wasieloski L."/>
            <person name="Aguilar W."/>
            <person name="Moore D."/>
            <person name="Tallon L."/>
            <person name="Sadzewicz L."/>
            <person name="Ott S."/>
            <person name="Zhao X."/>
            <person name="Nagaraj S."/>
            <person name="Vavikolanu K."/>
            <person name="Aluvathingal J."/>
            <person name="Nadendla S."/>
            <person name="Sichtig H."/>
        </authorList>
    </citation>
    <scope>NUCLEOTIDE SEQUENCE [LARGE SCALE GENOMIC DNA]</scope>
    <source>
        <strain evidence="2 3">FDAARGOS_392</strain>
        <plasmid evidence="3">Plasmid unnamed</plasmid>
    </source>
</reference>
<sequence>MRSDQMKENTHPAIEALREEIHHQGLTYEDIARQAPMSLNHLKNLMSGRTRLRVEDRDAICRAMNVDPQDIFLQRKDYIENLYFIDIRHLPPDLQDAIRMIIGDLTLHARLLEMHTKRRKRRAIKK</sequence>
<dbReference type="SUPFAM" id="SSF47413">
    <property type="entry name" value="lambda repressor-like DNA-binding domains"/>
    <property type="match status" value="1"/>
</dbReference>
<evidence type="ECO:0000259" key="1">
    <source>
        <dbReference type="SMART" id="SM00530"/>
    </source>
</evidence>
<proteinExistence type="predicted"/>
<dbReference type="AlphaFoldDB" id="A0A291E5W5"/>
<dbReference type="Gene3D" id="1.10.260.40">
    <property type="entry name" value="lambda repressor-like DNA-binding domains"/>
    <property type="match status" value="1"/>
</dbReference>
<accession>A0A291E5W5</accession>
<evidence type="ECO:0000313" key="2">
    <source>
        <dbReference type="EMBL" id="ATF95441.1"/>
    </source>
</evidence>
<feature type="domain" description="HTH cro/C1-type" evidence="1">
    <location>
        <begin position="13"/>
        <end position="71"/>
    </location>
</feature>
<gene>
    <name evidence="2" type="ORF">CO704_25530</name>
</gene>
<organism evidence="2 3">
    <name type="scientific">Cedecea neteri</name>
    <dbReference type="NCBI Taxonomy" id="158822"/>
    <lineage>
        <taxon>Bacteria</taxon>
        <taxon>Pseudomonadati</taxon>
        <taxon>Pseudomonadota</taxon>
        <taxon>Gammaproteobacteria</taxon>
        <taxon>Enterobacterales</taxon>
        <taxon>Enterobacteriaceae</taxon>
        <taxon>Cedecea</taxon>
    </lineage>
</organism>
<dbReference type="Proteomes" id="UP000217979">
    <property type="component" value="Plasmid unnamed"/>
</dbReference>
<geneLocation type="plasmid" evidence="2">
    <name>unnamed</name>
</geneLocation>
<dbReference type="EMBL" id="CP023526">
    <property type="protein sequence ID" value="ATF95441.1"/>
    <property type="molecule type" value="Genomic_DNA"/>
</dbReference>
<evidence type="ECO:0000313" key="3">
    <source>
        <dbReference type="Proteomes" id="UP000217979"/>
    </source>
</evidence>
<protein>
    <submittedName>
        <fullName evidence="2">XRE family transcriptional regulator</fullName>
    </submittedName>
</protein>
<name>A0A291E5W5_9ENTR</name>
<dbReference type="GO" id="GO:0003677">
    <property type="term" value="F:DNA binding"/>
    <property type="evidence" value="ECO:0007669"/>
    <property type="project" value="InterPro"/>
</dbReference>
<dbReference type="InterPro" id="IPR001387">
    <property type="entry name" value="Cro/C1-type_HTH"/>
</dbReference>
<dbReference type="SMART" id="SM00530">
    <property type="entry name" value="HTH_XRE"/>
    <property type="match status" value="1"/>
</dbReference>
<dbReference type="InterPro" id="IPR010982">
    <property type="entry name" value="Lambda_DNA-bd_dom_sf"/>
</dbReference>
<dbReference type="Pfam" id="PF13560">
    <property type="entry name" value="HTH_31"/>
    <property type="match status" value="1"/>
</dbReference>
<keyword evidence="2" id="KW-0614">Plasmid</keyword>
<dbReference type="CDD" id="cd00093">
    <property type="entry name" value="HTH_XRE"/>
    <property type="match status" value="1"/>
</dbReference>